<reference evidence="1" key="2">
    <citation type="submission" date="2020-06" db="EMBL/GenBank/DDBJ databases">
        <authorList>
            <person name="Sheffer M."/>
        </authorList>
    </citation>
    <scope>NUCLEOTIDE SEQUENCE</scope>
</reference>
<dbReference type="AlphaFoldDB" id="A0A8T0FND7"/>
<protein>
    <submittedName>
        <fullName evidence="1">Uncharacterized protein</fullName>
    </submittedName>
</protein>
<name>A0A8T0FND7_ARGBR</name>
<organism evidence="1 2">
    <name type="scientific">Argiope bruennichi</name>
    <name type="common">Wasp spider</name>
    <name type="synonym">Aranea bruennichi</name>
    <dbReference type="NCBI Taxonomy" id="94029"/>
    <lineage>
        <taxon>Eukaryota</taxon>
        <taxon>Metazoa</taxon>
        <taxon>Ecdysozoa</taxon>
        <taxon>Arthropoda</taxon>
        <taxon>Chelicerata</taxon>
        <taxon>Arachnida</taxon>
        <taxon>Araneae</taxon>
        <taxon>Araneomorphae</taxon>
        <taxon>Entelegynae</taxon>
        <taxon>Araneoidea</taxon>
        <taxon>Araneidae</taxon>
        <taxon>Argiope</taxon>
    </lineage>
</organism>
<proteinExistence type="predicted"/>
<dbReference type="EMBL" id="JABXBU010000003">
    <property type="protein sequence ID" value="KAF8792697.1"/>
    <property type="molecule type" value="Genomic_DNA"/>
</dbReference>
<gene>
    <name evidence="1" type="ORF">HNY73_004267</name>
</gene>
<evidence type="ECO:0000313" key="1">
    <source>
        <dbReference type="EMBL" id="KAF8792697.1"/>
    </source>
</evidence>
<sequence length="96" mass="10746">MSSKLNDKEVPIPDLICQFKIFHSCSHIIKVWFLLNVSVPVESSCDNEVLRALFRCAVRIVSSCHNSGCPKASKTTTKNFGSDYLSDRMPHSFSVP</sequence>
<evidence type="ECO:0000313" key="2">
    <source>
        <dbReference type="Proteomes" id="UP000807504"/>
    </source>
</evidence>
<accession>A0A8T0FND7</accession>
<keyword evidence="2" id="KW-1185">Reference proteome</keyword>
<reference evidence="1" key="1">
    <citation type="journal article" date="2020" name="bioRxiv">
        <title>Chromosome-level reference genome of the European wasp spider Argiope bruennichi: a resource for studies on range expansion and evolutionary adaptation.</title>
        <authorList>
            <person name="Sheffer M.M."/>
            <person name="Hoppe A."/>
            <person name="Krehenwinkel H."/>
            <person name="Uhl G."/>
            <person name="Kuss A.W."/>
            <person name="Jensen L."/>
            <person name="Jensen C."/>
            <person name="Gillespie R.G."/>
            <person name="Hoff K.J."/>
            <person name="Prost S."/>
        </authorList>
    </citation>
    <scope>NUCLEOTIDE SEQUENCE</scope>
</reference>
<dbReference type="Proteomes" id="UP000807504">
    <property type="component" value="Unassembled WGS sequence"/>
</dbReference>
<comment type="caution">
    <text evidence="1">The sequence shown here is derived from an EMBL/GenBank/DDBJ whole genome shotgun (WGS) entry which is preliminary data.</text>
</comment>